<dbReference type="HOGENOM" id="CLU_3118006_0_0_11"/>
<dbReference type="EMBL" id="FO082843">
    <property type="protein sequence ID" value="CCF63203.1"/>
    <property type="molecule type" value="Genomic_DNA"/>
</dbReference>
<dbReference type="KEGG" id="ncy:NOCYR_2432"/>
<protein>
    <recommendedName>
        <fullName evidence="3">Transposase</fullName>
    </recommendedName>
</protein>
<gene>
    <name evidence="1" type="ordered locus">NOCYR_2432</name>
</gene>
<evidence type="ECO:0000313" key="1">
    <source>
        <dbReference type="EMBL" id="CCF63203.1"/>
    </source>
</evidence>
<accession>H6R3P7</accession>
<dbReference type="eggNOG" id="ENOG50323DM">
    <property type="taxonomic scope" value="Bacteria"/>
</dbReference>
<evidence type="ECO:0008006" key="3">
    <source>
        <dbReference type="Google" id="ProtNLM"/>
    </source>
</evidence>
<organism evidence="1 2">
    <name type="scientific">Nocardia cyriacigeorgica (strain GUH-2)</name>
    <dbReference type="NCBI Taxonomy" id="1127134"/>
    <lineage>
        <taxon>Bacteria</taxon>
        <taxon>Bacillati</taxon>
        <taxon>Actinomycetota</taxon>
        <taxon>Actinomycetes</taxon>
        <taxon>Mycobacteriales</taxon>
        <taxon>Nocardiaceae</taxon>
        <taxon>Nocardia</taxon>
    </lineage>
</organism>
<sequence length="51" mass="6039">MRQQRSRYAIRAGRNLPDKEFRYLRMVIVTTAVYRGLNSQLRNPKVANRSS</sequence>
<dbReference type="AlphaFoldDB" id="H6R3P7"/>
<keyword evidence="2" id="KW-1185">Reference proteome</keyword>
<reference evidence="1 2" key="1">
    <citation type="journal article" date="2012" name="J. Bacteriol.">
        <title>Genome sequence of the human- and animal-pathogenic strain Nocardia cyriacigeorgica GUH-2.</title>
        <authorList>
            <person name="Zoropogui A."/>
            <person name="Pujic P."/>
            <person name="Normand P."/>
            <person name="Barbe V."/>
            <person name="Beaman B."/>
            <person name="Beaman L."/>
            <person name="Boiron P."/>
            <person name="Colinon C."/>
            <person name="Deredjian A."/>
            <person name="Graindorge A."/>
            <person name="Mangenot S."/>
            <person name="Nazaret S."/>
            <person name="Neto M."/>
            <person name="Petit S."/>
            <person name="Roche D."/>
            <person name="Vallenet D."/>
            <person name="Rodriguez-Nava V."/>
            <person name="Richard Y."/>
            <person name="Cournoyer B."/>
            <person name="Blaha D."/>
        </authorList>
    </citation>
    <scope>NUCLEOTIDE SEQUENCE [LARGE SCALE GENOMIC DNA]</scope>
    <source>
        <strain evidence="1 2">GUH-2</strain>
    </source>
</reference>
<evidence type="ECO:0000313" key="2">
    <source>
        <dbReference type="Proteomes" id="UP000008190"/>
    </source>
</evidence>
<proteinExistence type="predicted"/>
<dbReference type="Proteomes" id="UP000008190">
    <property type="component" value="Chromosome"/>
</dbReference>
<name>H6R3P7_NOCCG</name>
<dbReference type="AntiFam" id="ANF00025">
    <property type="entry name" value="Antisense to 23S rRNA"/>
</dbReference>